<dbReference type="InterPro" id="IPR010982">
    <property type="entry name" value="Lambda_DNA-bd_dom_sf"/>
</dbReference>
<comment type="caution">
    <text evidence="1">The sequence shown here is derived from an EMBL/GenBank/DDBJ whole genome shotgun (WGS) entry which is preliminary data.</text>
</comment>
<accession>B7CBS1</accession>
<dbReference type="STRING" id="518637.EUBIFOR_01646"/>
<reference evidence="1 2" key="1">
    <citation type="submission" date="2008-11" db="EMBL/GenBank/DDBJ databases">
        <title>Draft genome sequence of Eubacterium biforme (DSM 3989).</title>
        <authorList>
            <person name="Sudarsanam P."/>
            <person name="Ley R."/>
            <person name="Guruge J."/>
            <person name="Turnbaugh P.J."/>
            <person name="Mahowald M."/>
            <person name="Liep D."/>
            <person name="Gordon J."/>
        </authorList>
    </citation>
    <scope>NUCLEOTIDE SEQUENCE [LARGE SCALE GENOMIC DNA]</scope>
    <source>
        <strain evidence="1 2">DSM 3989</strain>
    </source>
</reference>
<dbReference type="Gene3D" id="1.10.260.40">
    <property type="entry name" value="lambda repressor-like DNA-binding domains"/>
    <property type="match status" value="1"/>
</dbReference>
<dbReference type="GO" id="GO:0003677">
    <property type="term" value="F:DNA binding"/>
    <property type="evidence" value="ECO:0007669"/>
    <property type="project" value="InterPro"/>
</dbReference>
<keyword evidence="2" id="KW-1185">Reference proteome</keyword>
<evidence type="ECO:0000313" key="2">
    <source>
        <dbReference type="Proteomes" id="UP000004315"/>
    </source>
</evidence>
<evidence type="ECO:0008006" key="3">
    <source>
        <dbReference type="Google" id="ProtNLM"/>
    </source>
</evidence>
<evidence type="ECO:0000313" key="1">
    <source>
        <dbReference type="EMBL" id="EEC89800.1"/>
    </source>
</evidence>
<dbReference type="EMBL" id="ABYT01000090">
    <property type="protein sequence ID" value="EEC89800.1"/>
    <property type="molecule type" value="Genomic_DNA"/>
</dbReference>
<dbReference type="Proteomes" id="UP000004315">
    <property type="component" value="Unassembled WGS sequence"/>
</dbReference>
<sequence>MLLLLWIVRKIEIYELCTLADYFNVSTDYILGRTENKATPDTTSAFESLLVENYSSLKELRNLNLDEKAIVTSIIANCVNLINLKNK</sequence>
<gene>
    <name evidence="1" type="ORF">EUBIFOR_01646</name>
</gene>
<dbReference type="AlphaFoldDB" id="B7CBS1"/>
<protein>
    <recommendedName>
        <fullName evidence="3">HTH cro/C1-type domain-containing protein</fullName>
    </recommendedName>
</protein>
<name>B7CBS1_9FIRM</name>
<dbReference type="HOGENOM" id="CLU_2479085_0_0_9"/>
<organism evidence="1 2">
    <name type="scientific">Holdemanella biformis DSM 3989</name>
    <dbReference type="NCBI Taxonomy" id="518637"/>
    <lineage>
        <taxon>Bacteria</taxon>
        <taxon>Bacillati</taxon>
        <taxon>Bacillota</taxon>
        <taxon>Erysipelotrichia</taxon>
        <taxon>Erysipelotrichales</taxon>
        <taxon>Erysipelotrichaceae</taxon>
        <taxon>Holdemanella</taxon>
    </lineage>
</organism>
<proteinExistence type="predicted"/>